<feature type="transmembrane region" description="Helical" evidence="5">
    <location>
        <begin position="81"/>
        <end position="103"/>
    </location>
</feature>
<dbReference type="OMA" id="WATHCAI"/>
<dbReference type="PANTHER" id="PTHR23291:SF112">
    <property type="entry name" value="GROWTH HORMONE-INDUCIBLE TRANSMEMBRANE PROTEIN"/>
    <property type="match status" value="1"/>
</dbReference>
<feature type="transmembrane region" description="Helical" evidence="5">
    <location>
        <begin position="28"/>
        <end position="46"/>
    </location>
</feature>
<dbReference type="GO" id="GO:0005743">
    <property type="term" value="C:mitochondrial inner membrane"/>
    <property type="evidence" value="ECO:0007669"/>
    <property type="project" value="TreeGrafter"/>
</dbReference>
<organism evidence="6 7">
    <name type="scientific">Ciona savignyi</name>
    <name type="common">Pacific transparent sea squirt</name>
    <dbReference type="NCBI Taxonomy" id="51511"/>
    <lineage>
        <taxon>Eukaryota</taxon>
        <taxon>Metazoa</taxon>
        <taxon>Chordata</taxon>
        <taxon>Tunicata</taxon>
        <taxon>Ascidiacea</taxon>
        <taxon>Phlebobranchia</taxon>
        <taxon>Cionidae</taxon>
        <taxon>Ciona</taxon>
    </lineage>
</organism>
<dbReference type="STRING" id="51511.ENSCSAVP00000015652"/>
<accession>H2ZDI6</accession>
<evidence type="ECO:0000256" key="4">
    <source>
        <dbReference type="ARBA" id="ARBA00023136"/>
    </source>
</evidence>
<comment type="subcellular location">
    <subcellularLocation>
        <location evidence="1">Membrane</location>
        <topology evidence="1">Multi-pass membrane protein</topology>
    </subcellularLocation>
</comment>
<evidence type="ECO:0000256" key="1">
    <source>
        <dbReference type="ARBA" id="ARBA00004141"/>
    </source>
</evidence>
<dbReference type="Proteomes" id="UP000007875">
    <property type="component" value="Unassembled WGS sequence"/>
</dbReference>
<reference evidence="6" key="2">
    <citation type="submission" date="2025-08" db="UniProtKB">
        <authorList>
            <consortium name="Ensembl"/>
        </authorList>
    </citation>
    <scope>IDENTIFICATION</scope>
</reference>
<dbReference type="InParanoid" id="H2ZDI6"/>
<proteinExistence type="inferred from homology"/>
<dbReference type="GeneTree" id="ENSGT01050000244940"/>
<reference evidence="7" key="1">
    <citation type="submission" date="2003-08" db="EMBL/GenBank/DDBJ databases">
        <authorList>
            <person name="Birren B."/>
            <person name="Nusbaum C."/>
            <person name="Abebe A."/>
            <person name="Abouelleil A."/>
            <person name="Adekoya E."/>
            <person name="Ait-zahra M."/>
            <person name="Allen N."/>
            <person name="Allen T."/>
            <person name="An P."/>
            <person name="Anderson M."/>
            <person name="Anderson S."/>
            <person name="Arachchi H."/>
            <person name="Armbruster J."/>
            <person name="Bachantsang P."/>
            <person name="Baldwin J."/>
            <person name="Barry A."/>
            <person name="Bayul T."/>
            <person name="Blitshsteyn B."/>
            <person name="Bloom T."/>
            <person name="Blye J."/>
            <person name="Boguslavskiy L."/>
            <person name="Borowsky M."/>
            <person name="Boukhgalter B."/>
            <person name="Brunache A."/>
            <person name="Butler J."/>
            <person name="Calixte N."/>
            <person name="Calvo S."/>
            <person name="Camarata J."/>
            <person name="Campo K."/>
            <person name="Chang J."/>
            <person name="Cheshatsang Y."/>
            <person name="Citroen M."/>
            <person name="Collymore A."/>
            <person name="Considine T."/>
            <person name="Cook A."/>
            <person name="Cooke P."/>
            <person name="Corum B."/>
            <person name="Cuomo C."/>
            <person name="David R."/>
            <person name="Dawoe T."/>
            <person name="Degray S."/>
            <person name="Dodge S."/>
            <person name="Dooley K."/>
            <person name="Dorje P."/>
            <person name="Dorjee K."/>
            <person name="Dorris L."/>
            <person name="Duffey N."/>
            <person name="Dupes A."/>
            <person name="Elkins T."/>
            <person name="Engels R."/>
            <person name="Erickson J."/>
            <person name="Farina A."/>
            <person name="Faro S."/>
            <person name="Ferreira P."/>
            <person name="Fischer H."/>
            <person name="Fitzgerald M."/>
            <person name="Foley K."/>
            <person name="Gage D."/>
            <person name="Galagan J."/>
            <person name="Gearin G."/>
            <person name="Gnerre S."/>
            <person name="Gnirke A."/>
            <person name="Goyette A."/>
            <person name="Graham J."/>
            <person name="Grandbois E."/>
            <person name="Gyaltsen K."/>
            <person name="Hafez N."/>
            <person name="Hagopian D."/>
            <person name="Hagos B."/>
            <person name="Hall J."/>
            <person name="Hatcher B."/>
            <person name="Heller A."/>
            <person name="Higgins H."/>
            <person name="Honan T."/>
            <person name="Horn A."/>
            <person name="Houde N."/>
            <person name="Hughes L."/>
            <person name="Hulme W."/>
            <person name="Husby E."/>
            <person name="Iliev I."/>
            <person name="Jaffe D."/>
            <person name="Jones C."/>
            <person name="Kamal M."/>
            <person name="Kamat A."/>
            <person name="Kamvysselis M."/>
            <person name="Karlsson E."/>
            <person name="Kells C."/>
            <person name="Kieu A."/>
            <person name="Kisner P."/>
            <person name="Kodira C."/>
            <person name="Kulbokas E."/>
            <person name="Labutti K."/>
            <person name="Lama D."/>
            <person name="Landers T."/>
            <person name="Leger J."/>
            <person name="Levine S."/>
            <person name="Lewis D."/>
            <person name="Lewis T."/>
            <person name="Lindblad-toh K."/>
            <person name="Liu X."/>
            <person name="Lokyitsang T."/>
            <person name="Lokyitsang Y."/>
            <person name="Lucien O."/>
            <person name="Lui A."/>
            <person name="Ma L.J."/>
            <person name="Mabbitt R."/>
            <person name="Macdonald J."/>
            <person name="Maclean C."/>
            <person name="Major J."/>
            <person name="Manning J."/>
            <person name="Marabella R."/>
            <person name="Maru K."/>
            <person name="Matthews C."/>
            <person name="Mauceli E."/>
            <person name="Mccarthy M."/>
            <person name="Mcdonough S."/>
            <person name="Mcghee T."/>
            <person name="Meldrim J."/>
            <person name="Meneus L."/>
            <person name="Mesirov J."/>
            <person name="Mihalev A."/>
            <person name="Mihova T."/>
            <person name="Mikkelsen T."/>
            <person name="Mlenga V."/>
            <person name="Moru K."/>
            <person name="Mozes J."/>
            <person name="Mulrain L."/>
            <person name="Munson G."/>
            <person name="Naylor J."/>
            <person name="Newes C."/>
            <person name="Nguyen C."/>
            <person name="Nguyen N."/>
            <person name="Nguyen T."/>
            <person name="Nicol R."/>
            <person name="Nielsen C."/>
            <person name="Nizzari M."/>
            <person name="Norbu C."/>
            <person name="Norbu N."/>
            <person name="O'donnell P."/>
            <person name="Okoawo O."/>
            <person name="O'leary S."/>
            <person name="Omotosho B."/>
            <person name="O'neill K."/>
            <person name="Osman S."/>
            <person name="Parker S."/>
            <person name="Perrin D."/>
            <person name="Phunkhang P."/>
            <person name="Piqani B."/>
            <person name="Purcell S."/>
            <person name="Rachupka T."/>
            <person name="Ramasamy U."/>
            <person name="Rameau R."/>
            <person name="Ray V."/>
            <person name="Raymond C."/>
            <person name="Retta R."/>
            <person name="Richardson S."/>
            <person name="Rise C."/>
            <person name="Rodriguez J."/>
            <person name="Rogers J."/>
            <person name="Rogov P."/>
            <person name="Rutman M."/>
            <person name="Schupbach R."/>
            <person name="Seaman C."/>
            <person name="Settipalli S."/>
            <person name="Sharpe T."/>
            <person name="Sheridan J."/>
            <person name="Sherpa N."/>
            <person name="Shi J."/>
            <person name="Smirnov S."/>
            <person name="Smith C."/>
            <person name="Sougnez C."/>
            <person name="Spencer B."/>
            <person name="Stalker J."/>
            <person name="Stange-thomann N."/>
            <person name="Stavropoulos S."/>
            <person name="Stetson K."/>
            <person name="Stone C."/>
            <person name="Stone S."/>
            <person name="Stubbs M."/>
            <person name="Talamas J."/>
            <person name="Tchuinga P."/>
            <person name="Tenzing P."/>
            <person name="Tesfaye S."/>
            <person name="Theodore J."/>
            <person name="Thoulutsang Y."/>
            <person name="Topham K."/>
            <person name="Towey S."/>
            <person name="Tsamla T."/>
            <person name="Tsomo N."/>
            <person name="Vallee D."/>
            <person name="Vassiliev H."/>
            <person name="Venkataraman V."/>
            <person name="Vinson J."/>
            <person name="Vo A."/>
            <person name="Wade C."/>
            <person name="Wang S."/>
            <person name="Wangchuk T."/>
            <person name="Wangdi T."/>
            <person name="Whittaker C."/>
            <person name="Wilkinson J."/>
            <person name="Wu Y."/>
            <person name="Wyman D."/>
            <person name="Yadav S."/>
            <person name="Yang S."/>
            <person name="Yang X."/>
            <person name="Yeager S."/>
            <person name="Yee E."/>
            <person name="Young G."/>
            <person name="Zainoun J."/>
            <person name="Zembeck L."/>
            <person name="Zimmer A."/>
            <person name="Zody M."/>
            <person name="Lander E."/>
        </authorList>
    </citation>
    <scope>NUCLEOTIDE SEQUENCE [LARGE SCALE GENOMIC DNA]</scope>
</reference>
<dbReference type="Ensembl" id="ENSCSAVT00000015831.1">
    <property type="protein sequence ID" value="ENSCSAVP00000015652.1"/>
    <property type="gene ID" value="ENSCSAVG00000009200.1"/>
</dbReference>
<keyword evidence="7" id="KW-1185">Reference proteome</keyword>
<keyword evidence="4 5" id="KW-0472">Membrane</keyword>
<evidence type="ECO:0000256" key="2">
    <source>
        <dbReference type="ARBA" id="ARBA00022692"/>
    </source>
</evidence>
<dbReference type="HOGENOM" id="CLU_050797_2_0_1"/>
<evidence type="ECO:0000256" key="5">
    <source>
        <dbReference type="RuleBase" id="RU004379"/>
    </source>
</evidence>
<dbReference type="AlphaFoldDB" id="H2ZDI6"/>
<evidence type="ECO:0000313" key="6">
    <source>
        <dbReference type="Ensembl" id="ENSCSAVP00000015652.1"/>
    </source>
</evidence>
<sequence length="155" mass="16206">MAWLAHTGVIGAVIAPLTLMGGPLLIRAAWYTAGIVAGLSTVALCAPSEKFLNMGGPLAAGLGVVFVSSIGSAFIPPTGALGMGLYSVAVYGGLILFGAFLLYDTQRIIKRAESVPHPAYTTVPYDPVNASMSIYMDTINIFIRIATIMADNKKK</sequence>
<keyword evidence="3 5" id="KW-1133">Transmembrane helix</keyword>
<dbReference type="eggNOG" id="KOG1630">
    <property type="taxonomic scope" value="Eukaryota"/>
</dbReference>
<comment type="similarity">
    <text evidence="5">Belongs to the BI1 family.</text>
</comment>
<feature type="transmembrane region" description="Helical" evidence="5">
    <location>
        <begin position="58"/>
        <end position="75"/>
    </location>
</feature>
<protein>
    <recommendedName>
        <fullName evidence="8">Growth hormone-inducible transmembrane protein</fullName>
    </recommendedName>
</protein>
<keyword evidence="2 5" id="KW-0812">Transmembrane</keyword>
<evidence type="ECO:0008006" key="8">
    <source>
        <dbReference type="Google" id="ProtNLM"/>
    </source>
</evidence>
<dbReference type="PANTHER" id="PTHR23291">
    <property type="entry name" value="BAX INHIBITOR-RELATED"/>
    <property type="match status" value="1"/>
</dbReference>
<evidence type="ECO:0000256" key="3">
    <source>
        <dbReference type="ARBA" id="ARBA00022989"/>
    </source>
</evidence>
<name>H2ZDI6_CIOSA</name>
<dbReference type="InterPro" id="IPR006214">
    <property type="entry name" value="Bax_inhibitor_1-related"/>
</dbReference>
<dbReference type="Pfam" id="PF01027">
    <property type="entry name" value="Bax1-I"/>
    <property type="match status" value="1"/>
</dbReference>
<reference evidence="6" key="3">
    <citation type="submission" date="2025-09" db="UniProtKB">
        <authorList>
            <consortium name="Ensembl"/>
        </authorList>
    </citation>
    <scope>IDENTIFICATION</scope>
</reference>
<comment type="caution">
    <text evidence="5">Lacks conserved residue(s) required for the propagation of feature annotation.</text>
</comment>
<evidence type="ECO:0000313" key="7">
    <source>
        <dbReference type="Proteomes" id="UP000007875"/>
    </source>
</evidence>